<comment type="caution">
    <text evidence="2">The sequence shown here is derived from an EMBL/GenBank/DDBJ whole genome shotgun (WGS) entry which is preliminary data.</text>
</comment>
<reference evidence="2" key="1">
    <citation type="journal article" date="2023" name="bioRxiv">
        <title>Improved chromosome-level genome assembly for marigold (Tagetes erecta).</title>
        <authorList>
            <person name="Jiang F."/>
            <person name="Yuan L."/>
            <person name="Wang S."/>
            <person name="Wang H."/>
            <person name="Xu D."/>
            <person name="Wang A."/>
            <person name="Fan W."/>
        </authorList>
    </citation>
    <scope>NUCLEOTIDE SEQUENCE</scope>
    <source>
        <strain evidence="2">WSJ</strain>
        <tissue evidence="2">Leaf</tissue>
    </source>
</reference>
<name>A0AAD8PBX2_TARER</name>
<dbReference type="AlphaFoldDB" id="A0AAD8PBX2"/>
<evidence type="ECO:0000259" key="1">
    <source>
        <dbReference type="PROSITE" id="PS50994"/>
    </source>
</evidence>
<dbReference type="PANTHER" id="PTHR48475:SF2">
    <property type="entry name" value="RIBONUCLEASE H"/>
    <property type="match status" value="1"/>
</dbReference>
<dbReference type="Gene3D" id="3.30.420.10">
    <property type="entry name" value="Ribonuclease H-like superfamily/Ribonuclease H"/>
    <property type="match status" value="1"/>
</dbReference>
<dbReference type="Proteomes" id="UP001229421">
    <property type="component" value="Unassembled WGS sequence"/>
</dbReference>
<evidence type="ECO:0000313" key="3">
    <source>
        <dbReference type="Proteomes" id="UP001229421"/>
    </source>
</evidence>
<dbReference type="PANTHER" id="PTHR48475">
    <property type="entry name" value="RIBONUCLEASE H"/>
    <property type="match status" value="1"/>
</dbReference>
<evidence type="ECO:0000313" key="2">
    <source>
        <dbReference type="EMBL" id="KAK1441333.1"/>
    </source>
</evidence>
<dbReference type="InterPro" id="IPR036397">
    <property type="entry name" value="RNaseH_sf"/>
</dbReference>
<sequence>MKKDAMLYSQKCDACQRHANILHQPAEPLYHVSSLWPFMKWGMDIVGKLPKAPGGKVFMLAMTDYFSKWIEAEAFVQVREKEVISFIKRNILTRFGIPAEIVCDNGSQFIGKRTTSFCESWGIKMITSTPVHPQANGQAESSNKIIINNLKKGLGEKKGKWAEELRFVLWADRTTPNSATGQTPFSLVFGTEVVIPTEVVVPTARTTMQDPLINKESLIQDLDTVDELMDIARIRMAAYQQKVAKSYNKNIRIRRFQVGDLVLRKAFQNTTNPTDGKLAPKWEGPYLIDSETGKGAYRLSTMDGELLPRSWNAIHLKKYFVITSSNEAYGLARLILR</sequence>
<protein>
    <recommendedName>
        <fullName evidence="1">Integrase catalytic domain-containing protein</fullName>
    </recommendedName>
</protein>
<accession>A0AAD8PBX2</accession>
<dbReference type="Pfam" id="PF00665">
    <property type="entry name" value="rve"/>
    <property type="match status" value="1"/>
</dbReference>
<dbReference type="GO" id="GO:0003676">
    <property type="term" value="F:nucleic acid binding"/>
    <property type="evidence" value="ECO:0007669"/>
    <property type="project" value="InterPro"/>
</dbReference>
<gene>
    <name evidence="2" type="ORF">QVD17_07180</name>
</gene>
<dbReference type="GO" id="GO:0015074">
    <property type="term" value="P:DNA integration"/>
    <property type="evidence" value="ECO:0007669"/>
    <property type="project" value="InterPro"/>
</dbReference>
<dbReference type="PROSITE" id="PS50994">
    <property type="entry name" value="INTEGRASE"/>
    <property type="match status" value="1"/>
</dbReference>
<keyword evidence="3" id="KW-1185">Reference proteome</keyword>
<dbReference type="SUPFAM" id="SSF53098">
    <property type="entry name" value="Ribonuclease H-like"/>
    <property type="match status" value="1"/>
</dbReference>
<dbReference type="InterPro" id="IPR001584">
    <property type="entry name" value="Integrase_cat-core"/>
</dbReference>
<feature type="domain" description="Integrase catalytic" evidence="1">
    <location>
        <begin position="33"/>
        <end position="192"/>
    </location>
</feature>
<dbReference type="InterPro" id="IPR012337">
    <property type="entry name" value="RNaseH-like_sf"/>
</dbReference>
<proteinExistence type="predicted"/>
<dbReference type="EMBL" id="JAUHHV010000001">
    <property type="protein sequence ID" value="KAK1441333.1"/>
    <property type="molecule type" value="Genomic_DNA"/>
</dbReference>
<organism evidence="2 3">
    <name type="scientific">Tagetes erecta</name>
    <name type="common">African marigold</name>
    <dbReference type="NCBI Taxonomy" id="13708"/>
    <lineage>
        <taxon>Eukaryota</taxon>
        <taxon>Viridiplantae</taxon>
        <taxon>Streptophyta</taxon>
        <taxon>Embryophyta</taxon>
        <taxon>Tracheophyta</taxon>
        <taxon>Spermatophyta</taxon>
        <taxon>Magnoliopsida</taxon>
        <taxon>eudicotyledons</taxon>
        <taxon>Gunneridae</taxon>
        <taxon>Pentapetalae</taxon>
        <taxon>asterids</taxon>
        <taxon>campanulids</taxon>
        <taxon>Asterales</taxon>
        <taxon>Asteraceae</taxon>
        <taxon>Asteroideae</taxon>
        <taxon>Heliantheae alliance</taxon>
        <taxon>Tageteae</taxon>
        <taxon>Tagetes</taxon>
    </lineage>
</organism>